<name>A0A840BKB5_9RHOO</name>
<comment type="caution">
    <text evidence="2">The sequence shown here is derived from an EMBL/GenBank/DDBJ whole genome shotgun (WGS) entry which is preliminary data.</text>
</comment>
<dbReference type="PANTHER" id="PTHR42695:SF5">
    <property type="entry name" value="GLUTAMINE AMIDOTRANSFERASE YLR126C-RELATED"/>
    <property type="match status" value="1"/>
</dbReference>
<dbReference type="EMBL" id="JACIET010000001">
    <property type="protein sequence ID" value="MBB4010987.1"/>
    <property type="molecule type" value="Genomic_DNA"/>
</dbReference>
<dbReference type="SUPFAM" id="SSF52317">
    <property type="entry name" value="Class I glutamine amidotransferase-like"/>
    <property type="match status" value="1"/>
</dbReference>
<protein>
    <submittedName>
        <fullName evidence="2">GMP synthase-like glutamine amidotransferase</fullName>
    </submittedName>
</protein>
<dbReference type="GO" id="GO:0005829">
    <property type="term" value="C:cytosol"/>
    <property type="evidence" value="ECO:0007669"/>
    <property type="project" value="TreeGrafter"/>
</dbReference>
<dbReference type="CDD" id="cd01741">
    <property type="entry name" value="GATase1_1"/>
    <property type="match status" value="1"/>
</dbReference>
<feature type="domain" description="Glutamine amidotransferase" evidence="1">
    <location>
        <begin position="47"/>
        <end position="180"/>
    </location>
</feature>
<dbReference type="GO" id="GO:0016740">
    <property type="term" value="F:transferase activity"/>
    <property type="evidence" value="ECO:0007669"/>
    <property type="project" value="UniProtKB-KW"/>
</dbReference>
<keyword evidence="2" id="KW-0808">Transferase</keyword>
<gene>
    <name evidence="2" type="ORF">GGR36_000295</name>
</gene>
<organism evidence="2 3">
    <name type="scientific">Niveibacterium umoris</name>
    <dbReference type="NCBI Taxonomy" id="1193620"/>
    <lineage>
        <taxon>Bacteria</taxon>
        <taxon>Pseudomonadati</taxon>
        <taxon>Pseudomonadota</taxon>
        <taxon>Betaproteobacteria</taxon>
        <taxon>Rhodocyclales</taxon>
        <taxon>Rhodocyclaceae</taxon>
        <taxon>Niveibacterium</taxon>
    </lineage>
</organism>
<dbReference type="AlphaFoldDB" id="A0A840BKB5"/>
<evidence type="ECO:0000313" key="2">
    <source>
        <dbReference type="EMBL" id="MBB4010987.1"/>
    </source>
</evidence>
<dbReference type="PROSITE" id="PS51273">
    <property type="entry name" value="GATASE_TYPE_1"/>
    <property type="match status" value="1"/>
</dbReference>
<keyword evidence="2" id="KW-0315">Glutamine amidotransferase</keyword>
<accession>A0A840BKB5</accession>
<dbReference type="PANTHER" id="PTHR42695">
    <property type="entry name" value="GLUTAMINE AMIDOTRANSFERASE YLR126C-RELATED"/>
    <property type="match status" value="1"/>
</dbReference>
<reference evidence="2 3" key="1">
    <citation type="submission" date="2020-08" db="EMBL/GenBank/DDBJ databases">
        <title>Genomic Encyclopedia of Type Strains, Phase IV (KMG-IV): sequencing the most valuable type-strain genomes for metagenomic binning, comparative biology and taxonomic classification.</title>
        <authorList>
            <person name="Goeker M."/>
        </authorList>
    </citation>
    <scope>NUCLEOTIDE SEQUENCE [LARGE SCALE GENOMIC DNA]</scope>
    <source>
        <strain evidence="2 3">DSM 106739</strain>
    </source>
</reference>
<evidence type="ECO:0000313" key="3">
    <source>
        <dbReference type="Proteomes" id="UP000561045"/>
    </source>
</evidence>
<dbReference type="RefSeq" id="WP_183631143.1">
    <property type="nucleotide sequence ID" value="NZ_BAABLE010000011.1"/>
</dbReference>
<keyword evidence="3" id="KW-1185">Reference proteome</keyword>
<dbReference type="Pfam" id="PF00117">
    <property type="entry name" value="GATase"/>
    <property type="match status" value="1"/>
</dbReference>
<evidence type="ECO:0000259" key="1">
    <source>
        <dbReference type="Pfam" id="PF00117"/>
    </source>
</evidence>
<dbReference type="InterPro" id="IPR029062">
    <property type="entry name" value="Class_I_gatase-like"/>
</dbReference>
<sequence length="239" mass="25852">MRSKPIAVIQNVANDGPGHFANWAERQGHTLDIIEVWRGHAVPATIDSYAGLCVLGGPMSVNDDLAHLRDTERLIRAAMQAEVPVLGHCLGGQLMASALGARIRRAPQAEIGWIPIDAHAADAALEWFGTTQFPIFHWHSDSFDLPPGAVLLGTSPYCANQAFSIGEKHIAMQFHCEITTEKIAAWTTSHEGQAEIATHTSPGVQSIPGIHAATPSALPVSQQVAEAIYHRWSKNLRID</sequence>
<dbReference type="InterPro" id="IPR044992">
    <property type="entry name" value="ChyE-like"/>
</dbReference>
<dbReference type="Proteomes" id="UP000561045">
    <property type="component" value="Unassembled WGS sequence"/>
</dbReference>
<dbReference type="InterPro" id="IPR017926">
    <property type="entry name" value="GATASE"/>
</dbReference>
<proteinExistence type="predicted"/>
<dbReference type="Gene3D" id="3.40.50.880">
    <property type="match status" value="1"/>
</dbReference>